<evidence type="ECO:0000313" key="3">
    <source>
        <dbReference type="Proteomes" id="UP001195483"/>
    </source>
</evidence>
<gene>
    <name evidence="2" type="ORF">CHS0354_002748</name>
</gene>
<reference evidence="2" key="2">
    <citation type="journal article" date="2021" name="Genome Biol. Evol.">
        <title>Developing a high-quality reference genome for a parasitic bivalve with doubly uniparental inheritance (Bivalvia: Unionida).</title>
        <authorList>
            <person name="Smith C.H."/>
        </authorList>
    </citation>
    <scope>NUCLEOTIDE SEQUENCE</scope>
    <source>
        <strain evidence="2">CHS0354</strain>
        <tissue evidence="2">Mantle</tissue>
    </source>
</reference>
<keyword evidence="3" id="KW-1185">Reference proteome</keyword>
<comment type="caution">
    <text evidence="2">The sequence shown here is derived from an EMBL/GenBank/DDBJ whole genome shotgun (WGS) entry which is preliminary data.</text>
</comment>
<dbReference type="AlphaFoldDB" id="A0AAE0SK56"/>
<reference evidence="2" key="1">
    <citation type="journal article" date="2021" name="Genome Biol. Evol.">
        <title>A High-Quality Reference Genome for a Parasitic Bivalve with Doubly Uniparental Inheritance (Bivalvia: Unionida).</title>
        <authorList>
            <person name="Smith C.H."/>
        </authorList>
    </citation>
    <scope>NUCLEOTIDE SEQUENCE</scope>
    <source>
        <strain evidence="2">CHS0354</strain>
    </source>
</reference>
<dbReference type="Proteomes" id="UP001195483">
    <property type="component" value="Unassembled WGS sequence"/>
</dbReference>
<reference evidence="2" key="3">
    <citation type="submission" date="2023-05" db="EMBL/GenBank/DDBJ databases">
        <authorList>
            <person name="Smith C.H."/>
        </authorList>
    </citation>
    <scope>NUCLEOTIDE SEQUENCE</scope>
    <source>
        <strain evidence="2">CHS0354</strain>
        <tissue evidence="2">Mantle</tissue>
    </source>
</reference>
<protein>
    <submittedName>
        <fullName evidence="2">Uncharacterized protein</fullName>
    </submittedName>
</protein>
<feature type="chain" id="PRO_5042169428" evidence="1">
    <location>
        <begin position="20"/>
        <end position="104"/>
    </location>
</feature>
<keyword evidence="1" id="KW-0732">Signal</keyword>
<organism evidence="2 3">
    <name type="scientific">Potamilus streckersoni</name>
    <dbReference type="NCBI Taxonomy" id="2493646"/>
    <lineage>
        <taxon>Eukaryota</taxon>
        <taxon>Metazoa</taxon>
        <taxon>Spiralia</taxon>
        <taxon>Lophotrochozoa</taxon>
        <taxon>Mollusca</taxon>
        <taxon>Bivalvia</taxon>
        <taxon>Autobranchia</taxon>
        <taxon>Heteroconchia</taxon>
        <taxon>Palaeoheterodonta</taxon>
        <taxon>Unionida</taxon>
        <taxon>Unionoidea</taxon>
        <taxon>Unionidae</taxon>
        <taxon>Ambleminae</taxon>
        <taxon>Lampsilini</taxon>
        <taxon>Potamilus</taxon>
    </lineage>
</organism>
<proteinExistence type="predicted"/>
<feature type="signal peptide" evidence="1">
    <location>
        <begin position="1"/>
        <end position="19"/>
    </location>
</feature>
<evidence type="ECO:0000313" key="2">
    <source>
        <dbReference type="EMBL" id="KAK3593216.1"/>
    </source>
</evidence>
<evidence type="ECO:0000256" key="1">
    <source>
        <dbReference type="SAM" id="SignalP"/>
    </source>
</evidence>
<accession>A0AAE0SK56</accession>
<dbReference type="EMBL" id="JAEAOA010000218">
    <property type="protein sequence ID" value="KAK3593216.1"/>
    <property type="molecule type" value="Genomic_DNA"/>
</dbReference>
<name>A0AAE0SK56_9BIVA</name>
<sequence>MSFLSMIFFSFRNMSISLSLSLSLTHTHTHTHTHTSTQLSCPLLEWEYLPVANFSSLDLTFRQVLKSSGHYQPALKLDFKSLTLFCSLDFVSGDHKIYYLELRI</sequence>